<comment type="caution">
    <text evidence="2">The sequence shown here is derived from an EMBL/GenBank/DDBJ whole genome shotgun (WGS) entry which is preliminary data.</text>
</comment>
<evidence type="ECO:0000313" key="3">
    <source>
        <dbReference type="Proteomes" id="UP000494256"/>
    </source>
</evidence>
<feature type="domain" description="HAT C-terminal dimerisation" evidence="1">
    <location>
        <begin position="159"/>
        <end position="219"/>
    </location>
</feature>
<evidence type="ECO:0000259" key="1">
    <source>
        <dbReference type="Pfam" id="PF05699"/>
    </source>
</evidence>
<dbReference type="InterPro" id="IPR008906">
    <property type="entry name" value="HATC_C_dom"/>
</dbReference>
<sequence length="242" mass="27909">MRSTFSDVEAKAKDLTDCEEYQQQTSRRSKRNTKCDHFTGSTTLDNFVENQTPGQRFEIQVFIVIIDNVLSALTKRMEAYHEITGVFGIFRQLKSLTTEEILENASRMVSAYEDDLESSLGDELVQFAELLKTDVATVIDSKKQESLELQFYKLLLNNSLESCFPNVEIALRIYLSLMITNCSGERSFSTLKRIKNELRNTMGQERLNHLTLMNIEYNLLKEVDSESVISKFAHIKCRKVYL</sequence>
<dbReference type="PANTHER" id="PTHR46289:SF14">
    <property type="entry name" value="DUF4371 DOMAIN-CONTAINING PROTEIN"/>
    <property type="match status" value="1"/>
</dbReference>
<evidence type="ECO:0000313" key="2">
    <source>
        <dbReference type="EMBL" id="CAB3237454.1"/>
    </source>
</evidence>
<gene>
    <name evidence="2" type="ORF">APLA_LOCUS7886</name>
</gene>
<dbReference type="PANTHER" id="PTHR46289">
    <property type="entry name" value="52 KDA REPRESSOR OF THE INHIBITOR OF THE PROTEIN KINASE-LIKE PROTEIN-RELATED"/>
    <property type="match status" value="1"/>
</dbReference>
<dbReference type="GO" id="GO:0046983">
    <property type="term" value="F:protein dimerization activity"/>
    <property type="evidence" value="ECO:0007669"/>
    <property type="project" value="InterPro"/>
</dbReference>
<dbReference type="InterPro" id="IPR052958">
    <property type="entry name" value="IFN-induced_PKR_regulator"/>
</dbReference>
<organism evidence="2 3">
    <name type="scientific">Arctia plantaginis</name>
    <name type="common">Wood tiger moth</name>
    <name type="synonym">Phalaena plantaginis</name>
    <dbReference type="NCBI Taxonomy" id="874455"/>
    <lineage>
        <taxon>Eukaryota</taxon>
        <taxon>Metazoa</taxon>
        <taxon>Ecdysozoa</taxon>
        <taxon>Arthropoda</taxon>
        <taxon>Hexapoda</taxon>
        <taxon>Insecta</taxon>
        <taxon>Pterygota</taxon>
        <taxon>Neoptera</taxon>
        <taxon>Endopterygota</taxon>
        <taxon>Lepidoptera</taxon>
        <taxon>Glossata</taxon>
        <taxon>Ditrysia</taxon>
        <taxon>Noctuoidea</taxon>
        <taxon>Erebidae</taxon>
        <taxon>Arctiinae</taxon>
        <taxon>Arctia</taxon>
    </lineage>
</organism>
<dbReference type="InterPro" id="IPR012337">
    <property type="entry name" value="RNaseH-like_sf"/>
</dbReference>
<dbReference type="Pfam" id="PF05699">
    <property type="entry name" value="Dimer_Tnp_hAT"/>
    <property type="match status" value="1"/>
</dbReference>
<protein>
    <recommendedName>
        <fullName evidence="1">HAT C-terminal dimerisation domain-containing protein</fullName>
    </recommendedName>
</protein>
<accession>A0A8S0ZW62</accession>
<dbReference type="OrthoDB" id="8195786at2759"/>
<dbReference type="EMBL" id="CADEBD010000303">
    <property type="protein sequence ID" value="CAB3237454.1"/>
    <property type="molecule type" value="Genomic_DNA"/>
</dbReference>
<proteinExistence type="predicted"/>
<dbReference type="Proteomes" id="UP000494256">
    <property type="component" value="Unassembled WGS sequence"/>
</dbReference>
<dbReference type="SUPFAM" id="SSF53098">
    <property type="entry name" value="Ribonuclease H-like"/>
    <property type="match status" value="1"/>
</dbReference>
<reference evidence="2 3" key="1">
    <citation type="submission" date="2020-04" db="EMBL/GenBank/DDBJ databases">
        <authorList>
            <person name="Wallbank WR R."/>
            <person name="Pardo Diaz C."/>
            <person name="Kozak K."/>
            <person name="Martin S."/>
            <person name="Jiggins C."/>
            <person name="Moest M."/>
            <person name="Warren A I."/>
            <person name="Byers J.R.P. K."/>
            <person name="Montejo-Kovacevich G."/>
            <person name="Yen C E."/>
        </authorList>
    </citation>
    <scope>NUCLEOTIDE SEQUENCE [LARGE SCALE GENOMIC DNA]</scope>
</reference>
<dbReference type="AlphaFoldDB" id="A0A8S0ZW62"/>
<name>A0A8S0ZW62_ARCPL</name>